<reference evidence="2" key="1">
    <citation type="submission" date="2025-08" db="UniProtKB">
        <authorList>
            <consortium name="RefSeq"/>
        </authorList>
    </citation>
    <scope>IDENTIFICATION</scope>
    <source>
        <strain evidence="2">Tuebingen</strain>
        <tissue evidence="2">Fibroblasts and whole tissue</tissue>
    </source>
</reference>
<accession>A0ACD6B6Y4</accession>
<keyword evidence="1" id="KW-1185">Reference proteome</keyword>
<dbReference type="GeneTree" id="ENSGT00940000167108"/>
<organism evidence="1 2">
    <name type="scientific">Danio rerio</name>
    <name type="common">Zebrafish</name>
    <name type="synonym">Brachydanio rerio</name>
    <dbReference type="NCBI Taxonomy" id="7955"/>
    <lineage>
        <taxon>Eukaryota</taxon>
        <taxon>Metazoa</taxon>
        <taxon>Chordata</taxon>
        <taxon>Craniata</taxon>
        <taxon>Vertebrata</taxon>
        <taxon>Euteleostomi</taxon>
        <taxon>Actinopterygii</taxon>
        <taxon>Neopterygii</taxon>
        <taxon>Teleostei</taxon>
        <taxon>Ostariophysi</taxon>
        <taxon>Cypriniformes</taxon>
        <taxon>Danionidae</taxon>
        <taxon>Danioninae</taxon>
        <taxon>Danio</taxon>
    </lineage>
</organism>
<dbReference type="KEGG" id="dre:567619"/>
<dbReference type="GO" id="GO:0051988">
    <property type="term" value="P:regulation of attachment of spindle microtubules to kinetochore"/>
    <property type="evidence" value="ECO:0007669"/>
    <property type="project" value="InterPro"/>
</dbReference>
<dbReference type="RefSeq" id="XP_696012.5">
    <property type="nucleotide sequence ID" value="XM_690920.9"/>
</dbReference>
<name>A0ACD6B6Y4_DANRE</name>
<dbReference type="OrthoDB" id="5972338at2759"/>
<dbReference type="AGR" id="ZFIN:ZDB-GENE-030131-969"/>
<dbReference type="GO" id="GO:0051301">
    <property type="term" value="P:cell division"/>
    <property type="evidence" value="ECO:0007669"/>
    <property type="project" value="InterPro"/>
</dbReference>
<sequence>MSSVNGLSNTKPDRVPLRDVQNELLNMQDTPTLMVKHASTHVKDSNMKHEVALGENPSSLTITTDVNNSGQTVDATDKHQDLILKSFACLEGEVVVEDEPVLSDISVLIGHLGLEDNVPLQRDPNETNIIEDTEDNETSEEHVDHPYSCRSRSTGYGASSILHQDVEVENVTFKSFMCFGGEVLVSDSSAISNESIIIKDLASGNNSQYKATPVSKVDTEVVSLNPQPLGHSYCNWKSHESFIEDGCNISTINDASQSTVEHNVGTQCEHPDLSEGCCGVSNEQEEITLKSLSCSGVEIEIADLSKVSEMSLLQDNLAEEQSLNCVNDVTENYGQSFASLTPGSKHIDHMYCHAKEMSQVLNVSSTENELFSKSQCLSERSGNTDDATSPFGHITEEKFVSVRCHEMKKSKTHEQSSQHLSASNGENKTESSDVSKLNNSDDKPKKPKDDESSVMTAKHLEELDPQFMTEIKEPVSHSEETLCPQVAVLENVDRETNIPKDKTLSLKDEEIHPEIEVMRLCDASSQAISDHQDLPSAIALTRSCTPKTPTLSRSVLHDPSAENPMSHLWPELPESPMPPPLLNSTSLVNAFSYTPVPSDPPKKKDVKPSADHQNELNAPPVFGNGPLQEQLRQMAELLIVASGKMVVPAPAPVNHHNVSVGTSPVSTRSVCVWSTPVQRMERSVNTSTTMEICKQANVSDASTSTDSLLWNLSPGNLEHLSRTELEQRLTSTLIMVEVLTQQLTSSRAHNPSKDASPSDLREKLIQTDHTELRQNGTYRDLYGTALERIQCLEYDQEILHSLYNSIQAMRVGLNSFKSSTEDAILKMKQIGASVTADQETLSRQASQMKSLYGRYKGTLQRMEEKMKDMKQRMDAAIEEKEAAFSVTQQLRDHHISQVAELEDTIGSHQELMSALKLAYPSLVVLSKSYTESFSAASVHSRRMQEDNKKLFKELRKAQELVQRINPVLRHLHQRTTTAMEQSKQHLEIRDRAVEERNMMENELEHMRSSLQDASQQISDLNMQQTIMTSEMLVLREQLNQAEDERFLLQRRSTELSATVTSTLASYAFLEQTLASETSKLQQSVCDAQQATERANCLEEALETSRKQLEEFEEALLQRDILIKELQTEAEIHRRQLGQMDQLQTELSSAKEMSEFLQAENELAREQMEESERLLRCHLQGLRERNLECEDLKLALEQLRLEKESRQEELDTTRDKARRMLLEQGEQMAQACNDVMLLNHRVCNLTNILKESLTSKESKSSENTLQTHRHPSSSFVDSIMVAIMKTQEPETETSEDSEEREEPQDCIGSETSAFTRILQTTQTEVKEVRRSHMLELLSDLGESISDLLLNLDQLRVQKDMEQQTLKQTICGLQEAMQEASQTHTLEVSQLRQTVDRLQAQVDKDALVLQQKAQDERNLRKLCSEMEENMEAAHKYKAENNELRREVADLRRLVQQTQVEVQALREELDQSGVQSAASAKTLDERIRLLREVEKLKANLMETEENRAKVLERAKRHQRVHAMNQSKMERELHLLDDMIETVRQTLSSIPDLVKSCPELQKLAEFLG</sequence>
<evidence type="ECO:0000313" key="3">
    <source>
        <dbReference type="ZFIN" id="ZDB-GENE-030131-969"/>
    </source>
</evidence>
<dbReference type="PaxDb" id="7955-ENSDARP00000126902"/>
<dbReference type="Proteomes" id="UP000000437">
    <property type="component" value="Chromosome 1"/>
</dbReference>
<evidence type="ECO:0000313" key="1">
    <source>
        <dbReference type="Proteomes" id="UP000000437"/>
    </source>
</evidence>
<dbReference type="eggNOG" id="ENOG502RW0Y">
    <property type="taxonomic scope" value="Eukaryota"/>
</dbReference>
<dbReference type="Bgee" id="ENSDARG00000096554">
    <property type="expression patterns" value="Expressed in early embryo and 28 other cell types or tissues"/>
</dbReference>
<protein>
    <submittedName>
        <fullName evidence="2">Sperm-associated antigen 5</fullName>
    </submittedName>
</protein>
<dbReference type="PANTHER" id="PTHR15347">
    <property type="entry name" value="SPERM-ASSOCIATED ANTIGEN 5"/>
    <property type="match status" value="1"/>
</dbReference>
<gene>
    <name evidence="2 3" type="primary">si:dkey-25o16.4</name>
</gene>
<dbReference type="PANTHER" id="PTHR15347:SF1">
    <property type="entry name" value="SPERM-ASSOCIATED ANTIGEN 5"/>
    <property type="match status" value="1"/>
</dbReference>
<dbReference type="InterPro" id="IPR028728">
    <property type="entry name" value="Astrin"/>
</dbReference>
<proteinExistence type="predicted"/>
<evidence type="ECO:0000313" key="2">
    <source>
        <dbReference type="RefSeq" id="XP_696012.5"/>
    </source>
</evidence>
<dbReference type="ZFIN" id="ZDB-GENE-030131-969">
    <property type="gene designation" value="si:dkey-25o16.4"/>
</dbReference>